<sequence>MKLEPIELGNKGEEEKTEVEKLKEQVLDLQRVCNMLMNNQT</sequence>
<feature type="coiled-coil region" evidence="1">
    <location>
        <begin position="12"/>
        <end position="39"/>
    </location>
</feature>
<dbReference type="EMBL" id="CP114066">
    <property type="protein sequence ID" value="WAT20426.1"/>
    <property type="molecule type" value="Genomic_DNA"/>
</dbReference>
<keyword evidence="3" id="KW-1185">Reference proteome</keyword>
<organism evidence="2 3">
    <name type="scientific">Bacillus halotolerans</name>
    <dbReference type="NCBI Taxonomy" id="260554"/>
    <lineage>
        <taxon>Bacteria</taxon>
        <taxon>Bacillati</taxon>
        <taxon>Bacillota</taxon>
        <taxon>Bacilli</taxon>
        <taxon>Bacillales</taxon>
        <taxon>Bacillaceae</taxon>
        <taxon>Bacillus</taxon>
    </lineage>
</organism>
<evidence type="ECO:0000256" key="1">
    <source>
        <dbReference type="SAM" id="Coils"/>
    </source>
</evidence>
<name>A0ABY7HXN5_9BACI</name>
<proteinExistence type="predicted"/>
<evidence type="ECO:0000313" key="2">
    <source>
        <dbReference type="EMBL" id="WAT20426.1"/>
    </source>
</evidence>
<dbReference type="RefSeq" id="WP_269107330.1">
    <property type="nucleotide sequence ID" value="NZ_CP114066.1"/>
</dbReference>
<protein>
    <submittedName>
        <fullName evidence="2">Uncharacterized protein</fullName>
    </submittedName>
</protein>
<reference evidence="2" key="1">
    <citation type="submission" date="2022-12" db="EMBL/GenBank/DDBJ databases">
        <title>Genomic of Bacillus halotolerans.</title>
        <authorList>
            <person name="Xu G."/>
            <person name="Ding Y."/>
        </authorList>
    </citation>
    <scope>NUCLEOTIDE SEQUENCE</scope>
    <source>
        <strain evidence="2">B13</strain>
    </source>
</reference>
<evidence type="ECO:0000313" key="3">
    <source>
        <dbReference type="Proteomes" id="UP001164713"/>
    </source>
</evidence>
<gene>
    <name evidence="2" type="ORF">O0R52_15855</name>
</gene>
<accession>A0ABY7HXN5</accession>
<dbReference type="Proteomes" id="UP001164713">
    <property type="component" value="Chromosome"/>
</dbReference>
<keyword evidence="1" id="KW-0175">Coiled coil</keyword>